<gene>
    <name evidence="2" type="ORF">C1SCF055_LOCUS27372</name>
</gene>
<feature type="non-terminal residue" evidence="2">
    <location>
        <position position="1"/>
    </location>
</feature>
<feature type="coiled-coil region" evidence="1">
    <location>
        <begin position="269"/>
        <end position="303"/>
    </location>
</feature>
<evidence type="ECO:0000313" key="3">
    <source>
        <dbReference type="EMBL" id="CAL1154693.1"/>
    </source>
</evidence>
<dbReference type="EMBL" id="CAMXCT030002913">
    <property type="protein sequence ID" value="CAL4788630.1"/>
    <property type="molecule type" value="Genomic_DNA"/>
</dbReference>
<keyword evidence="5" id="KW-1185">Reference proteome</keyword>
<proteinExistence type="predicted"/>
<dbReference type="EMBL" id="CAMXCT010002913">
    <property type="protein sequence ID" value="CAI4001318.1"/>
    <property type="molecule type" value="Genomic_DNA"/>
</dbReference>
<name>A0A9P1D2M8_9DINO</name>
<keyword evidence="1" id="KW-0175">Coiled coil</keyword>
<reference evidence="2" key="1">
    <citation type="submission" date="2022-10" db="EMBL/GenBank/DDBJ databases">
        <authorList>
            <person name="Chen Y."/>
            <person name="Dougan E. K."/>
            <person name="Chan C."/>
            <person name="Rhodes N."/>
            <person name="Thang M."/>
        </authorList>
    </citation>
    <scope>NUCLEOTIDE SEQUENCE</scope>
</reference>
<dbReference type="AlphaFoldDB" id="A0A9P1D2M8"/>
<evidence type="ECO:0000313" key="5">
    <source>
        <dbReference type="Proteomes" id="UP001152797"/>
    </source>
</evidence>
<accession>A0A9P1D2M8</accession>
<evidence type="ECO:0000313" key="4">
    <source>
        <dbReference type="EMBL" id="CAL4788630.1"/>
    </source>
</evidence>
<comment type="caution">
    <text evidence="2">The sequence shown here is derived from an EMBL/GenBank/DDBJ whole genome shotgun (WGS) entry which is preliminary data.</text>
</comment>
<evidence type="ECO:0000313" key="2">
    <source>
        <dbReference type="EMBL" id="CAI4001318.1"/>
    </source>
</evidence>
<keyword evidence="4" id="KW-0695">RNA-directed DNA polymerase</keyword>
<keyword evidence="4" id="KW-0808">Transferase</keyword>
<organism evidence="2">
    <name type="scientific">Cladocopium goreaui</name>
    <dbReference type="NCBI Taxonomy" id="2562237"/>
    <lineage>
        <taxon>Eukaryota</taxon>
        <taxon>Sar</taxon>
        <taxon>Alveolata</taxon>
        <taxon>Dinophyceae</taxon>
        <taxon>Suessiales</taxon>
        <taxon>Symbiodiniaceae</taxon>
        <taxon>Cladocopium</taxon>
    </lineage>
</organism>
<reference evidence="3" key="2">
    <citation type="submission" date="2024-04" db="EMBL/GenBank/DDBJ databases">
        <authorList>
            <person name="Chen Y."/>
            <person name="Shah S."/>
            <person name="Dougan E. K."/>
            <person name="Thang M."/>
            <person name="Chan C."/>
        </authorList>
    </citation>
    <scope>NUCLEOTIDE SEQUENCE [LARGE SCALE GENOMIC DNA]</scope>
</reference>
<dbReference type="EMBL" id="CAMXCT020002913">
    <property type="protein sequence ID" value="CAL1154693.1"/>
    <property type="molecule type" value="Genomic_DNA"/>
</dbReference>
<protein>
    <submittedName>
        <fullName evidence="4">Reverse transcriptase domain-containing protein</fullName>
    </submittedName>
</protein>
<keyword evidence="4" id="KW-0548">Nucleotidyltransferase</keyword>
<dbReference type="GO" id="GO:0003964">
    <property type="term" value="F:RNA-directed DNA polymerase activity"/>
    <property type="evidence" value="ECO:0007669"/>
    <property type="project" value="UniProtKB-KW"/>
</dbReference>
<sequence>TIGSTLSASDTSSTFSSSTSSQIFQSSSAASNSTQPEEGTTTAVFESVEGKLVLEVSDPERFLAASTELKGPLKSFLSELLQIDVSRITIFSFSLARRLGNLRRLMALAVDYSVQVENTKVEEVVTEIVSGNTTRRSELQETLQQDLAQMNITVEVVDVQVTQTSLEKIDQTDKDAMASALLPALVGGVVGTICVLCLCGCVAMACWTRWRKKPSLPSNLPTIHGHLDAGVQKARTNATVASAESGGCLSLRVDQHWHRPTLPFVLMRIVQAEVNMEVEAEVVEEKEEEKKEEEEEKMLVLLLLTVARGDTVKGKAWKHFSLLNELRAEGYLAEQFWEDSKGLETSLVNAVQESGQVASDRCLRACAPDPPDCGTQIIWRVGVPAVQGLKAVHTMPDGSVMFVECIDGADRSVFMQKPALWDHRILPQEIDALGKPDCSLKEVAKKSKEVEVLWNLAGPRTARWCISYLVVEGVGLEGRHERFRQLCKIDASSWGIQEHFQLSMVLKNALQIDQFDGFNSLAIEVIFRRLQTIEYAYSEKARDSESKAVGGRLSLEEQQTFGGLNRQADPAPSAVPRDSAQARVRTNLLPLPLLVEEDQCTMDVSHKVLNNTIQALNSMYGCVPNEKRALALEDHLFGTASIQWDSLAHIEKMVQQMGKPSDMTCRGALRSLQAASGYMGDQPVGSLASFNLEAVSLPTPGWKPIDLADIRGSNGQQRVNEFVSSELLPTEIAKTRLEALGLKRRRSGENVLVGTADLKDAFYHLSLPLPLRDYFCLGPVRAECVGVSEVNGAAVSKKRLLTPRVHEEEVTFGAKILGWEITADGIFRPSRQRAWKVRMALRGLLRRGLDPNLFGKKHLSRAASLSQHWPAGDAAGKFKDAKKPKERAEKGCLKSAAVVDQLMAGHLVDMYKDGEDLSTA</sequence>
<dbReference type="Proteomes" id="UP001152797">
    <property type="component" value="Unassembled WGS sequence"/>
</dbReference>
<evidence type="ECO:0000256" key="1">
    <source>
        <dbReference type="SAM" id="Coils"/>
    </source>
</evidence>
<feature type="non-terminal residue" evidence="2">
    <location>
        <position position="920"/>
    </location>
</feature>